<dbReference type="Proteomes" id="UP001162480">
    <property type="component" value="Chromosome 6"/>
</dbReference>
<dbReference type="GO" id="GO:0055074">
    <property type="term" value="P:calcium ion homeostasis"/>
    <property type="evidence" value="ECO:0007669"/>
    <property type="project" value="TreeGrafter"/>
</dbReference>
<protein>
    <submittedName>
        <fullName evidence="1">Uncharacterized protein</fullName>
    </submittedName>
</protein>
<name>A0AA36B0V1_OCTVU</name>
<dbReference type="GO" id="GO:0005789">
    <property type="term" value="C:endoplasmic reticulum membrane"/>
    <property type="evidence" value="ECO:0007669"/>
    <property type="project" value="TreeGrafter"/>
</dbReference>
<dbReference type="AlphaFoldDB" id="A0AA36B0V1"/>
<organism evidence="1 2">
    <name type="scientific">Octopus vulgaris</name>
    <name type="common">Common octopus</name>
    <dbReference type="NCBI Taxonomy" id="6645"/>
    <lineage>
        <taxon>Eukaryota</taxon>
        <taxon>Metazoa</taxon>
        <taxon>Spiralia</taxon>
        <taxon>Lophotrochozoa</taxon>
        <taxon>Mollusca</taxon>
        <taxon>Cephalopoda</taxon>
        <taxon>Coleoidea</taxon>
        <taxon>Octopodiformes</taxon>
        <taxon>Octopoda</taxon>
        <taxon>Incirrata</taxon>
        <taxon>Octopodidae</taxon>
        <taxon>Octopus</taxon>
    </lineage>
</organism>
<keyword evidence="2" id="KW-1185">Reference proteome</keyword>
<accession>A0AA36B0V1</accession>
<dbReference type="PANTHER" id="PTHR16213:SF78">
    <property type="entry name" value="SELENOPROTEIN N"/>
    <property type="match status" value="1"/>
</dbReference>
<evidence type="ECO:0000313" key="2">
    <source>
        <dbReference type="Proteomes" id="UP001162480"/>
    </source>
</evidence>
<sequence>MSFLKEHFISTSCLVVDLEDLKKGKGEAAKVATMFLENYKFPVMMMVSLSNGTILNKVNANDLLDAPSDFWNTGFQNPTTVSYLNFLKTGFQNSLKYKTRPNI</sequence>
<reference evidence="1" key="1">
    <citation type="submission" date="2023-08" db="EMBL/GenBank/DDBJ databases">
        <authorList>
            <person name="Alioto T."/>
            <person name="Alioto T."/>
            <person name="Gomez Garrido J."/>
        </authorList>
    </citation>
    <scope>NUCLEOTIDE SEQUENCE</scope>
</reference>
<evidence type="ECO:0000313" key="1">
    <source>
        <dbReference type="EMBL" id="CAI9724857.1"/>
    </source>
</evidence>
<dbReference type="PANTHER" id="PTHR16213">
    <property type="entry name" value="SELENOPROTEIN N"/>
    <property type="match status" value="1"/>
</dbReference>
<proteinExistence type="predicted"/>
<gene>
    <name evidence="1" type="ORF">OCTVUL_1B006375</name>
</gene>
<dbReference type="EMBL" id="OX597819">
    <property type="protein sequence ID" value="CAI9724857.1"/>
    <property type="molecule type" value="Genomic_DNA"/>
</dbReference>